<keyword evidence="2" id="KW-1185">Reference proteome</keyword>
<protein>
    <recommendedName>
        <fullName evidence="3">Baseplate protein J-like domain-containing protein</fullName>
    </recommendedName>
</protein>
<proteinExistence type="predicted"/>
<comment type="caution">
    <text evidence="1">The sequence shown here is derived from an EMBL/GenBank/DDBJ whole genome shotgun (WGS) entry which is preliminary data.</text>
</comment>
<evidence type="ECO:0000313" key="1">
    <source>
        <dbReference type="EMBL" id="ETX04007.1"/>
    </source>
</evidence>
<sequence length="1095" mass="121124">MTMDLFRRYSNLLNFDGTNQLQRTPPALEPDYIVPDERSLSDLVAYAQRLASEIRFYDLTGQATGDWRPFLEPLLNPSTGLVRTTAELEAAMNAQRDWPPHVALFLVFLKLFQHLRNDLNELPQRHLRHYYETELNLLRKTAVADDVHVLFELARNAAPTLLPAGTVLDAGMDDNGRPLSYATQSELVISAANIREIRRLTAETDRRGHRRFFVSHAISEFEQESWYTFGRKQLDLDITQRFMAEAELGFAIASPLLRMAEGHRTLSLTASLRAAQGEFPPPQNISSALNPTLTGAEGWITPDSLQAHLVDHGAGHPLTLDISLTLSEAAAAIVPFDQTLHGDGPASGWPVLRCLIRGESGRYEMLDGLIVERVELSVTVNGIRDLVVQNAQGPLTPDQPMPLFGTQPHIGSPCYIGSAEVFSKKLSALTLHLEWQAPPENFFNHYRAYFDTVNGLAAQLLGSFEVDIDLLYDRTWDHPLLVNQNLFAPTAAAPQRLNAIESAFSSAFGDRPYEAQPGLAELAPYDTKSKYGFLRLRLTGPTRDDLVDNRGRPYASEVPFEAFGHQAIARRYANRAIALSRWTTGPQPVLPNAPYTPTLASLSLDYTATATLVPGDVHAKEVLFILEPFGYTPTRGETPARLVPEIRGDAALYLGVEQLQPPANLPLFFQIDTGTANAATVLQTGETQWSVLGHDQWRDLSVADVLNDSTYGFQNPGLVVLSVGREATTEHSTMPTGLVWLRALIQRPPESASRTLALHAQAALATFQPATEALNDDDAHLQRGLAAETITRLRKRHASIKRVSQPYASFGGRHGEQDVEFFRRSSERLRHRSRAVTVWDLERLVLETFPDVFKVKCLPHRDVNGHVQAGDVALVIVPDLRSTESTNPLEPRAGAVLMGQISDYVSSGLASPFATIHVIHPVFERLRVAIRVAFHSGLDAGYYTTVLNEDLRRFLSPWAYKEGEDILFGARIYKSEILAFMEGREYVDFVTDFKLYHSYDGPPHGGIGQMAIGSDLIIQVTPRPAIPDLIIGDDFVVGQGVEMAETTQPHAILVSHPEHLITPVSAGEDRCAGVTQLGIGYMTVGLEFNVQAESA</sequence>
<evidence type="ECO:0008006" key="3">
    <source>
        <dbReference type="Google" id="ProtNLM"/>
    </source>
</evidence>
<dbReference type="AlphaFoldDB" id="W4M2Y9"/>
<name>W4M2Y9_9BACT</name>
<accession>W4M2Y9</accession>
<gene>
    <name evidence="1" type="ORF">ETSY2_31270</name>
</gene>
<dbReference type="Proteomes" id="UP000019140">
    <property type="component" value="Unassembled WGS sequence"/>
</dbReference>
<dbReference type="EMBL" id="AZHX01001327">
    <property type="protein sequence ID" value="ETX04007.1"/>
    <property type="molecule type" value="Genomic_DNA"/>
</dbReference>
<dbReference type="HOGENOM" id="CLU_006486_0_0_7"/>
<evidence type="ECO:0000313" key="2">
    <source>
        <dbReference type="Proteomes" id="UP000019140"/>
    </source>
</evidence>
<reference evidence="1 2" key="1">
    <citation type="journal article" date="2014" name="Nature">
        <title>An environmental bacterial taxon with a large and distinct metabolic repertoire.</title>
        <authorList>
            <person name="Wilson M.C."/>
            <person name="Mori T."/>
            <person name="Ruckert C."/>
            <person name="Uria A.R."/>
            <person name="Helf M.J."/>
            <person name="Takada K."/>
            <person name="Gernert C."/>
            <person name="Steffens U.A."/>
            <person name="Heycke N."/>
            <person name="Schmitt S."/>
            <person name="Rinke C."/>
            <person name="Helfrich E.J."/>
            <person name="Brachmann A.O."/>
            <person name="Gurgui C."/>
            <person name="Wakimoto T."/>
            <person name="Kracht M."/>
            <person name="Crusemann M."/>
            <person name="Hentschel U."/>
            <person name="Abe I."/>
            <person name="Matsunaga S."/>
            <person name="Kalinowski J."/>
            <person name="Takeyama H."/>
            <person name="Piel J."/>
        </authorList>
    </citation>
    <scope>NUCLEOTIDE SEQUENCE [LARGE SCALE GENOMIC DNA]</scope>
    <source>
        <strain evidence="2">TSY2</strain>
    </source>
</reference>
<organism evidence="1 2">
    <name type="scientific">Candidatus Entotheonella gemina</name>
    <dbReference type="NCBI Taxonomy" id="1429439"/>
    <lineage>
        <taxon>Bacteria</taxon>
        <taxon>Pseudomonadati</taxon>
        <taxon>Nitrospinota/Tectimicrobiota group</taxon>
        <taxon>Candidatus Tectimicrobiota</taxon>
        <taxon>Candidatus Entotheonellia</taxon>
        <taxon>Candidatus Entotheonellales</taxon>
        <taxon>Candidatus Entotheonellaceae</taxon>
        <taxon>Candidatus Entotheonella</taxon>
    </lineage>
</organism>